<dbReference type="InterPro" id="IPR003593">
    <property type="entry name" value="AAA+_ATPase"/>
</dbReference>
<sequence length="316" mass="35641">MSSGERIYEVRDLTKVFVTGFLRTVNILALDGVSFDVNEGEILSIVGESGSGKTTLLRILLKALEPTSGEIKYRGRPLKEWRTRDYWREVQAVLQDPYSSFNPFYRVDRILHKTLQKYRPELSEADRTKLIEETLTFVGLTPRDVVGKYPHQFSGGQLQRISIARALLIQPKVLLADEPVSMIDASLRVSVLNLLHEIREKMGLTVLFITHDMGLASYIGDKILVLYKGLMVEYGPVDAVFGKPLHPYTQLLLSSVPKVKERWGSRITSVTIEFSLAGRGCPFADRCPYATETCRSVKPKVVEAEKQHLVACHLYG</sequence>
<keyword evidence="6" id="KW-1185">Reference proteome</keyword>
<name>F2L0W8_THEU7</name>
<dbReference type="HOGENOM" id="CLU_000604_1_23_2"/>
<dbReference type="Gene3D" id="3.40.50.300">
    <property type="entry name" value="P-loop containing nucleotide triphosphate hydrolases"/>
    <property type="match status" value="1"/>
</dbReference>
<evidence type="ECO:0000313" key="5">
    <source>
        <dbReference type="EMBL" id="AEA12783.1"/>
    </source>
</evidence>
<dbReference type="InterPro" id="IPR013563">
    <property type="entry name" value="Oligopep_ABC_C"/>
</dbReference>
<keyword evidence="1" id="KW-0813">Transport</keyword>
<organism evidence="5 6">
    <name type="scientific">Thermoproteus uzoniensis (strain 768-20)</name>
    <dbReference type="NCBI Taxonomy" id="999630"/>
    <lineage>
        <taxon>Archaea</taxon>
        <taxon>Thermoproteota</taxon>
        <taxon>Thermoprotei</taxon>
        <taxon>Thermoproteales</taxon>
        <taxon>Thermoproteaceae</taxon>
        <taxon>Thermoproteus</taxon>
    </lineage>
</organism>
<dbReference type="GO" id="GO:0016887">
    <property type="term" value="F:ATP hydrolysis activity"/>
    <property type="evidence" value="ECO:0007669"/>
    <property type="project" value="InterPro"/>
</dbReference>
<dbReference type="eggNOG" id="arCOG00184">
    <property type="taxonomic scope" value="Archaea"/>
</dbReference>
<dbReference type="STRING" id="999630.TUZN_1307"/>
<keyword evidence="3" id="KW-0067">ATP-binding</keyword>
<evidence type="ECO:0000313" key="6">
    <source>
        <dbReference type="Proteomes" id="UP000008138"/>
    </source>
</evidence>
<dbReference type="GO" id="GO:0015833">
    <property type="term" value="P:peptide transport"/>
    <property type="evidence" value="ECO:0007669"/>
    <property type="project" value="InterPro"/>
</dbReference>
<evidence type="ECO:0000256" key="1">
    <source>
        <dbReference type="ARBA" id="ARBA00022448"/>
    </source>
</evidence>
<evidence type="ECO:0000259" key="4">
    <source>
        <dbReference type="PROSITE" id="PS50893"/>
    </source>
</evidence>
<dbReference type="CDD" id="cd03257">
    <property type="entry name" value="ABC_NikE_OppD_transporters"/>
    <property type="match status" value="1"/>
</dbReference>
<dbReference type="PANTHER" id="PTHR43230">
    <property type="entry name" value="ABC-TYPE DIPEPTIDE/OLIGOPEPTIDE TRANSPORT SYSTEM, ATPASE COMPONENT"/>
    <property type="match status" value="1"/>
</dbReference>
<dbReference type="EMBL" id="CP002590">
    <property type="protein sequence ID" value="AEA12783.1"/>
    <property type="molecule type" value="Genomic_DNA"/>
</dbReference>
<dbReference type="OrthoDB" id="18209at2157"/>
<dbReference type="PROSITE" id="PS50893">
    <property type="entry name" value="ABC_TRANSPORTER_2"/>
    <property type="match status" value="1"/>
</dbReference>
<protein>
    <submittedName>
        <fullName evidence="5">ABC-type dipeptide/oligopeptide transport system, ATPase component</fullName>
    </submittedName>
</protein>
<dbReference type="SMART" id="SM00382">
    <property type="entry name" value="AAA"/>
    <property type="match status" value="1"/>
</dbReference>
<dbReference type="Proteomes" id="UP000008138">
    <property type="component" value="Chromosome"/>
</dbReference>
<keyword evidence="2" id="KW-0547">Nucleotide-binding</keyword>
<feature type="domain" description="ABC transporter" evidence="4">
    <location>
        <begin position="8"/>
        <end position="253"/>
    </location>
</feature>
<dbReference type="InterPro" id="IPR017871">
    <property type="entry name" value="ABC_transporter-like_CS"/>
</dbReference>
<dbReference type="SUPFAM" id="SSF52540">
    <property type="entry name" value="P-loop containing nucleoside triphosphate hydrolases"/>
    <property type="match status" value="1"/>
</dbReference>
<dbReference type="InterPro" id="IPR003439">
    <property type="entry name" value="ABC_transporter-like_ATP-bd"/>
</dbReference>
<dbReference type="PANTHER" id="PTHR43230:SF3">
    <property type="entry name" value="ABC-TYPE DIPEPTIDE_OLIGOPEPTIDE TRANSPORT SYSTEM, ATPASE COMPONENT"/>
    <property type="match status" value="1"/>
</dbReference>
<dbReference type="AlphaFoldDB" id="F2L0W8"/>
<evidence type="ECO:0000256" key="2">
    <source>
        <dbReference type="ARBA" id="ARBA00022741"/>
    </source>
</evidence>
<dbReference type="KEGG" id="tuz:TUZN_1307"/>
<gene>
    <name evidence="5" type="ordered locus">TUZN_1307</name>
</gene>
<dbReference type="PROSITE" id="PS00211">
    <property type="entry name" value="ABC_TRANSPORTER_1"/>
    <property type="match status" value="1"/>
</dbReference>
<dbReference type="Pfam" id="PF00005">
    <property type="entry name" value="ABC_tran"/>
    <property type="match status" value="1"/>
</dbReference>
<dbReference type="GO" id="GO:0005524">
    <property type="term" value="F:ATP binding"/>
    <property type="evidence" value="ECO:0007669"/>
    <property type="project" value="UniProtKB-KW"/>
</dbReference>
<accession>F2L0W8</accession>
<evidence type="ECO:0000256" key="3">
    <source>
        <dbReference type="ARBA" id="ARBA00022840"/>
    </source>
</evidence>
<dbReference type="NCBIfam" id="TIGR01727">
    <property type="entry name" value="oligo_HPY"/>
    <property type="match status" value="1"/>
</dbReference>
<reference key="2">
    <citation type="submission" date="2011-03" db="EMBL/GenBank/DDBJ databases">
        <title>Complete genome sequence of the thermoacidophilic crenarchaeon Thermoproteus uzoniensis 768-20.</title>
        <authorList>
            <person name="Mardanov A.V."/>
            <person name="Gumerov V.M."/>
            <person name="Beletsky A.V."/>
            <person name="Prokofeva M.I."/>
            <person name="Bonch-Osmolovskaya E.A."/>
            <person name="Ravin N.V."/>
            <person name="Skryabin K.G."/>
        </authorList>
    </citation>
    <scope>NUCLEOTIDE SEQUENCE</scope>
    <source>
        <strain>768-20</strain>
    </source>
</reference>
<dbReference type="GeneID" id="10360834"/>
<reference evidence="5 6" key="1">
    <citation type="journal article" date="2011" name="J. Bacteriol.">
        <title>Complete genome sequence of the thermoacidophilic crenarchaeon Thermoproteus uzoniensis 768-20.</title>
        <authorList>
            <person name="Mardanov A.V."/>
            <person name="Gumerov V.M."/>
            <person name="Beletsky A.V."/>
            <person name="Prokofeva M.I."/>
            <person name="Bonch-Osmolovskaya E.A."/>
            <person name="Ravin N.V."/>
            <person name="Skryabin K.G."/>
        </authorList>
    </citation>
    <scope>NUCLEOTIDE SEQUENCE [LARGE SCALE GENOMIC DNA]</scope>
    <source>
        <strain evidence="5 6">768-20</strain>
    </source>
</reference>
<dbReference type="RefSeq" id="WP_013680119.1">
    <property type="nucleotide sequence ID" value="NC_015315.1"/>
</dbReference>
<dbReference type="InterPro" id="IPR027417">
    <property type="entry name" value="P-loop_NTPase"/>
</dbReference>
<proteinExistence type="predicted"/>
<dbReference type="Pfam" id="PF08352">
    <property type="entry name" value="oligo_HPY"/>
    <property type="match status" value="1"/>
</dbReference>